<evidence type="ECO:0000256" key="5">
    <source>
        <dbReference type="ARBA" id="ARBA00033740"/>
    </source>
</evidence>
<evidence type="ECO:0000256" key="1">
    <source>
        <dbReference type="ARBA" id="ARBA00001946"/>
    </source>
</evidence>
<dbReference type="CDD" id="cd00867">
    <property type="entry name" value="Trans_IPPS"/>
    <property type="match status" value="1"/>
</dbReference>
<keyword evidence="4" id="KW-0460">Magnesium</keyword>
<keyword evidence="8" id="KW-1185">Reference proteome</keyword>
<sequence length="372" mass="43204">MNKCFGTCTANKTNPFRRHNTPTFNSVARRSHFVYTFPVVSFLRKYDDEFVSYFPTLVESLIQSNTITGLPDMVQRFTTLLQYNVLNGQKVKGVTAVVSYRMLEKPGNLTEDNLKLANILGWCVELLETFVGLIEEIVKNSETCPNGYKLPGVSQATYMEVFNLEQSIYYLLKKYFSTHTYYSDMVQLVQDMIRKTTTGQILDSQKYRFDDLTMDLYNRITEYKTGYRSFYFPVTLAMYYSKIYDNEVHKQATLILLEMGKYVQIQNEMRTNLNDPTTLFKDGKCNWLTTVVLQKATPSQRQVLESNYISKDVAIKQIQSLCKILDIPGEFLAYEEQSFKSLYADISKIHNNSVRNLLFTLIGELYDRKLIV</sequence>
<dbReference type="GO" id="GO:0004161">
    <property type="term" value="F:dimethylallyltranstransferase activity"/>
    <property type="evidence" value="ECO:0007669"/>
    <property type="project" value="TreeGrafter"/>
</dbReference>
<dbReference type="GO" id="GO:0004337">
    <property type="term" value="F:(2E,6E)-farnesyl diphosphate synthase activity"/>
    <property type="evidence" value="ECO:0007669"/>
    <property type="project" value="TreeGrafter"/>
</dbReference>
<evidence type="ECO:0000313" key="8">
    <source>
        <dbReference type="Proteomes" id="UP001159042"/>
    </source>
</evidence>
<protein>
    <recommendedName>
        <fullName evidence="9">Farnesyl pyrophosphate synthase</fullName>
    </recommendedName>
</protein>
<proteinExistence type="inferred from homology"/>
<dbReference type="GO" id="GO:0042811">
    <property type="term" value="P:pheromone biosynthetic process"/>
    <property type="evidence" value="ECO:0007669"/>
    <property type="project" value="UniProtKB-ARBA"/>
</dbReference>
<organism evidence="7 8">
    <name type="scientific">Exocentrus adspersus</name>
    <dbReference type="NCBI Taxonomy" id="1586481"/>
    <lineage>
        <taxon>Eukaryota</taxon>
        <taxon>Metazoa</taxon>
        <taxon>Ecdysozoa</taxon>
        <taxon>Arthropoda</taxon>
        <taxon>Hexapoda</taxon>
        <taxon>Insecta</taxon>
        <taxon>Pterygota</taxon>
        <taxon>Neoptera</taxon>
        <taxon>Endopterygota</taxon>
        <taxon>Coleoptera</taxon>
        <taxon>Polyphaga</taxon>
        <taxon>Cucujiformia</taxon>
        <taxon>Chrysomeloidea</taxon>
        <taxon>Cerambycidae</taxon>
        <taxon>Lamiinae</taxon>
        <taxon>Acanthocinini</taxon>
        <taxon>Exocentrus</taxon>
    </lineage>
</organism>
<keyword evidence="2 6" id="KW-0808">Transferase</keyword>
<comment type="pathway">
    <text evidence="5">Pheromone biosynthesis.</text>
</comment>
<dbReference type="EMBL" id="JANEYG010000001">
    <property type="protein sequence ID" value="KAJ8925696.1"/>
    <property type="molecule type" value="Genomic_DNA"/>
</dbReference>
<dbReference type="SUPFAM" id="SSF48576">
    <property type="entry name" value="Terpenoid synthases"/>
    <property type="match status" value="1"/>
</dbReference>
<dbReference type="AlphaFoldDB" id="A0AAV8WGW7"/>
<name>A0AAV8WGW7_9CUCU</name>
<evidence type="ECO:0008006" key="9">
    <source>
        <dbReference type="Google" id="ProtNLM"/>
    </source>
</evidence>
<reference evidence="7 8" key="1">
    <citation type="journal article" date="2023" name="Insect Mol. Biol.">
        <title>Genome sequencing provides insights into the evolution of gene families encoding plant cell wall-degrading enzymes in longhorned beetles.</title>
        <authorList>
            <person name="Shin N.R."/>
            <person name="Okamura Y."/>
            <person name="Kirsch R."/>
            <person name="Pauchet Y."/>
        </authorList>
    </citation>
    <scope>NUCLEOTIDE SEQUENCE [LARGE SCALE GENOMIC DNA]</scope>
    <source>
        <strain evidence="7">EAD_L_NR</strain>
    </source>
</reference>
<keyword evidence="3" id="KW-0479">Metal-binding</keyword>
<comment type="cofactor">
    <cofactor evidence="1">
        <name>Mg(2+)</name>
        <dbReference type="ChEBI" id="CHEBI:18420"/>
    </cofactor>
</comment>
<dbReference type="GO" id="GO:0045337">
    <property type="term" value="P:farnesyl diphosphate biosynthetic process"/>
    <property type="evidence" value="ECO:0007669"/>
    <property type="project" value="TreeGrafter"/>
</dbReference>
<dbReference type="Proteomes" id="UP001159042">
    <property type="component" value="Unassembled WGS sequence"/>
</dbReference>
<dbReference type="GO" id="GO:0005737">
    <property type="term" value="C:cytoplasm"/>
    <property type="evidence" value="ECO:0007669"/>
    <property type="project" value="TreeGrafter"/>
</dbReference>
<dbReference type="GO" id="GO:0046872">
    <property type="term" value="F:metal ion binding"/>
    <property type="evidence" value="ECO:0007669"/>
    <property type="project" value="UniProtKB-KW"/>
</dbReference>
<gene>
    <name evidence="7" type="ORF">NQ315_009543</name>
</gene>
<dbReference type="PANTHER" id="PTHR11525">
    <property type="entry name" value="FARNESYL-PYROPHOSPHATE SYNTHETASE"/>
    <property type="match status" value="1"/>
</dbReference>
<evidence type="ECO:0000256" key="3">
    <source>
        <dbReference type="ARBA" id="ARBA00022723"/>
    </source>
</evidence>
<evidence type="ECO:0000256" key="4">
    <source>
        <dbReference type="ARBA" id="ARBA00022842"/>
    </source>
</evidence>
<dbReference type="InterPro" id="IPR000092">
    <property type="entry name" value="Polyprenyl_synt"/>
</dbReference>
<comment type="caution">
    <text evidence="7">The sequence shown here is derived from an EMBL/GenBank/DDBJ whole genome shotgun (WGS) entry which is preliminary data.</text>
</comment>
<dbReference type="InterPro" id="IPR008949">
    <property type="entry name" value="Isoprenoid_synthase_dom_sf"/>
</dbReference>
<dbReference type="Gene3D" id="1.10.600.10">
    <property type="entry name" value="Farnesyl Diphosphate Synthase"/>
    <property type="match status" value="1"/>
</dbReference>
<dbReference type="InterPro" id="IPR039702">
    <property type="entry name" value="FPS1-like"/>
</dbReference>
<accession>A0AAV8WGW7</accession>
<dbReference type="Pfam" id="PF00348">
    <property type="entry name" value="polyprenyl_synt"/>
    <property type="match status" value="1"/>
</dbReference>
<comment type="similarity">
    <text evidence="6">Belongs to the FPP/GGPP synthase family.</text>
</comment>
<evidence type="ECO:0000256" key="2">
    <source>
        <dbReference type="ARBA" id="ARBA00022679"/>
    </source>
</evidence>
<evidence type="ECO:0000313" key="7">
    <source>
        <dbReference type="EMBL" id="KAJ8925696.1"/>
    </source>
</evidence>
<dbReference type="PANTHER" id="PTHR11525:SF0">
    <property type="entry name" value="FARNESYL PYROPHOSPHATE SYNTHASE"/>
    <property type="match status" value="1"/>
</dbReference>
<evidence type="ECO:0000256" key="6">
    <source>
        <dbReference type="RuleBase" id="RU004466"/>
    </source>
</evidence>